<dbReference type="InterPro" id="IPR001310">
    <property type="entry name" value="Histidine_triad_HIT"/>
</dbReference>
<dbReference type="InterPro" id="IPR019808">
    <property type="entry name" value="Histidine_triad_CS"/>
</dbReference>
<dbReference type="Gene3D" id="3.30.428.10">
    <property type="entry name" value="HIT-like"/>
    <property type="match status" value="1"/>
</dbReference>
<evidence type="ECO:0000259" key="4">
    <source>
        <dbReference type="PROSITE" id="PS51084"/>
    </source>
</evidence>
<feature type="active site" description="Tele-AMP-histidine intermediate" evidence="1">
    <location>
        <position position="101"/>
    </location>
</feature>
<name>A0A9D2HBV8_9FIRM</name>
<gene>
    <name evidence="5" type="ORF">H9798_07415</name>
</gene>
<evidence type="ECO:0000256" key="1">
    <source>
        <dbReference type="PIRSR" id="PIRSR601310-1"/>
    </source>
</evidence>
<dbReference type="InterPro" id="IPR036265">
    <property type="entry name" value="HIT-like_sf"/>
</dbReference>
<reference evidence="5" key="1">
    <citation type="journal article" date="2021" name="PeerJ">
        <title>Extensive microbial diversity within the chicken gut microbiome revealed by metagenomics and culture.</title>
        <authorList>
            <person name="Gilroy R."/>
            <person name="Ravi A."/>
            <person name="Getino M."/>
            <person name="Pursley I."/>
            <person name="Horton D.L."/>
            <person name="Alikhan N.F."/>
            <person name="Baker D."/>
            <person name="Gharbi K."/>
            <person name="Hall N."/>
            <person name="Watson M."/>
            <person name="Adriaenssens E.M."/>
            <person name="Foster-Nyarko E."/>
            <person name="Jarju S."/>
            <person name="Secka A."/>
            <person name="Antonio M."/>
            <person name="Oren A."/>
            <person name="Chaudhuri R.R."/>
            <person name="La Ragione R."/>
            <person name="Hildebrand F."/>
            <person name="Pallen M.J."/>
        </authorList>
    </citation>
    <scope>NUCLEOTIDE SEQUENCE</scope>
    <source>
        <strain evidence="5">ChiSjej2B20-11307</strain>
    </source>
</reference>
<organism evidence="5 6">
    <name type="scientific">Candidatus Mediterraneibacter pullicola</name>
    <dbReference type="NCBI Taxonomy" id="2838682"/>
    <lineage>
        <taxon>Bacteria</taxon>
        <taxon>Bacillati</taxon>
        <taxon>Bacillota</taxon>
        <taxon>Clostridia</taxon>
        <taxon>Lachnospirales</taxon>
        <taxon>Lachnospiraceae</taxon>
        <taxon>Mediterraneibacter</taxon>
    </lineage>
</organism>
<accession>A0A9D2HBV8</accession>
<dbReference type="InterPro" id="IPR039384">
    <property type="entry name" value="HINT"/>
</dbReference>
<dbReference type="CDD" id="cd01277">
    <property type="entry name" value="HINT_subgroup"/>
    <property type="match status" value="1"/>
</dbReference>
<feature type="short sequence motif" description="Histidine triad motif" evidence="2 3">
    <location>
        <begin position="99"/>
        <end position="103"/>
    </location>
</feature>
<dbReference type="Proteomes" id="UP000824223">
    <property type="component" value="Unassembled WGS sequence"/>
</dbReference>
<dbReference type="PROSITE" id="PS51084">
    <property type="entry name" value="HIT_2"/>
    <property type="match status" value="1"/>
</dbReference>
<dbReference type="SUPFAM" id="SSF54197">
    <property type="entry name" value="HIT-like"/>
    <property type="match status" value="1"/>
</dbReference>
<dbReference type="PANTHER" id="PTHR46648">
    <property type="entry name" value="HIT FAMILY PROTEIN 1"/>
    <property type="match status" value="1"/>
</dbReference>
<sequence length="135" mass="15267">MKEKDCIFCKIAAGEIPSATLYEDGDFRVILDLGPASKGHALIIPKEHYRNLYDIDDEKAAKILPLAKKMINKMTEVLGCDGYNLVQNNEECAGQTVFHFHMHMIPRYKGDNVGLGWHMGKLTDADKNEILEKMK</sequence>
<evidence type="ECO:0000256" key="3">
    <source>
        <dbReference type="PROSITE-ProRule" id="PRU00464"/>
    </source>
</evidence>
<evidence type="ECO:0000313" key="6">
    <source>
        <dbReference type="Proteomes" id="UP000824223"/>
    </source>
</evidence>
<dbReference type="PRINTS" id="PR00332">
    <property type="entry name" value="HISTRIAD"/>
</dbReference>
<dbReference type="Pfam" id="PF01230">
    <property type="entry name" value="HIT"/>
    <property type="match status" value="1"/>
</dbReference>
<dbReference type="GO" id="GO:0003824">
    <property type="term" value="F:catalytic activity"/>
    <property type="evidence" value="ECO:0007669"/>
    <property type="project" value="InterPro"/>
</dbReference>
<comment type="caution">
    <text evidence="5">The sequence shown here is derived from an EMBL/GenBank/DDBJ whole genome shotgun (WGS) entry which is preliminary data.</text>
</comment>
<reference evidence="5" key="2">
    <citation type="submission" date="2021-04" db="EMBL/GenBank/DDBJ databases">
        <authorList>
            <person name="Gilroy R."/>
        </authorList>
    </citation>
    <scope>NUCLEOTIDE SEQUENCE</scope>
    <source>
        <strain evidence="5">ChiSjej2B20-11307</strain>
    </source>
</reference>
<protein>
    <submittedName>
        <fullName evidence="5">HIT family protein</fullName>
    </submittedName>
</protein>
<dbReference type="InterPro" id="IPR011146">
    <property type="entry name" value="HIT-like"/>
</dbReference>
<dbReference type="AlphaFoldDB" id="A0A9D2HBV8"/>
<dbReference type="EMBL" id="DXAK01000040">
    <property type="protein sequence ID" value="HJA06950.1"/>
    <property type="molecule type" value="Genomic_DNA"/>
</dbReference>
<feature type="domain" description="HIT" evidence="4">
    <location>
        <begin position="7"/>
        <end position="114"/>
    </location>
</feature>
<proteinExistence type="predicted"/>
<dbReference type="GO" id="GO:0009117">
    <property type="term" value="P:nucleotide metabolic process"/>
    <property type="evidence" value="ECO:0007669"/>
    <property type="project" value="TreeGrafter"/>
</dbReference>
<evidence type="ECO:0000313" key="5">
    <source>
        <dbReference type="EMBL" id="HJA06950.1"/>
    </source>
</evidence>
<dbReference type="PANTHER" id="PTHR46648:SF1">
    <property type="entry name" value="ADENOSINE 5'-MONOPHOSPHORAMIDASE HNT1"/>
    <property type="match status" value="1"/>
</dbReference>
<dbReference type="PROSITE" id="PS00892">
    <property type="entry name" value="HIT_1"/>
    <property type="match status" value="1"/>
</dbReference>
<evidence type="ECO:0000256" key="2">
    <source>
        <dbReference type="PIRSR" id="PIRSR601310-3"/>
    </source>
</evidence>